<protein>
    <submittedName>
        <fullName evidence="2">Uncharacterized protein</fullName>
    </submittedName>
</protein>
<gene>
    <name evidence="2" type="ORF">HYALB_00005428</name>
</gene>
<evidence type="ECO:0000256" key="1">
    <source>
        <dbReference type="SAM" id="MobiDB-lite"/>
    </source>
</evidence>
<dbReference type="OrthoDB" id="10264507at2759"/>
<reference evidence="2" key="1">
    <citation type="submission" date="2021-07" db="EMBL/GenBank/DDBJ databases">
        <authorList>
            <person name="Durling M."/>
        </authorList>
    </citation>
    <scope>NUCLEOTIDE SEQUENCE</scope>
</reference>
<proteinExistence type="predicted"/>
<keyword evidence="3" id="KW-1185">Reference proteome</keyword>
<evidence type="ECO:0000313" key="3">
    <source>
        <dbReference type="Proteomes" id="UP000701801"/>
    </source>
</evidence>
<dbReference type="EMBL" id="CAJVRM010000021">
    <property type="protein sequence ID" value="CAG8971532.1"/>
    <property type="molecule type" value="Genomic_DNA"/>
</dbReference>
<dbReference type="AlphaFoldDB" id="A0A9N9LF76"/>
<feature type="region of interest" description="Disordered" evidence="1">
    <location>
        <begin position="74"/>
        <end position="157"/>
    </location>
</feature>
<evidence type="ECO:0000313" key="2">
    <source>
        <dbReference type="EMBL" id="CAG8971532.1"/>
    </source>
</evidence>
<organism evidence="2 3">
    <name type="scientific">Hymenoscyphus albidus</name>
    <dbReference type="NCBI Taxonomy" id="595503"/>
    <lineage>
        <taxon>Eukaryota</taxon>
        <taxon>Fungi</taxon>
        <taxon>Dikarya</taxon>
        <taxon>Ascomycota</taxon>
        <taxon>Pezizomycotina</taxon>
        <taxon>Leotiomycetes</taxon>
        <taxon>Helotiales</taxon>
        <taxon>Helotiaceae</taxon>
        <taxon>Hymenoscyphus</taxon>
    </lineage>
</organism>
<sequence length="213" mass="23878">MTKDITAVNPSALLSESSAYAVQVVRQVNYGPVKWKRYFAADETDEGGDAYEEVVEMDLIEANYEKLNTPAGDIDLNPSTPGPSTTSNTLVTQFSEEKKNEITNKNEEDEKEHRIGEKEGVDEKDYEANKEIVGQKKDVVGSDPRVPTQGSPAPKKEILSFRGDFKRTIEHLTEDDFYHDPYDNDNYDNDEDGGQDFASCSLEDCGYCGKCMY</sequence>
<feature type="compositionally biased region" description="Low complexity" evidence="1">
    <location>
        <begin position="78"/>
        <end position="87"/>
    </location>
</feature>
<accession>A0A9N9LF76</accession>
<feature type="compositionally biased region" description="Basic and acidic residues" evidence="1">
    <location>
        <begin position="95"/>
        <end position="140"/>
    </location>
</feature>
<comment type="caution">
    <text evidence="2">The sequence shown here is derived from an EMBL/GenBank/DDBJ whole genome shotgun (WGS) entry which is preliminary data.</text>
</comment>
<name>A0A9N9LF76_9HELO</name>
<dbReference type="Proteomes" id="UP000701801">
    <property type="component" value="Unassembled WGS sequence"/>
</dbReference>